<dbReference type="CDD" id="cd03590">
    <property type="entry name" value="CLECT_DC-SIGN_like"/>
    <property type="match status" value="1"/>
</dbReference>
<reference evidence="5" key="4">
    <citation type="submission" date="2025-09" db="UniProtKB">
        <authorList>
            <consortium name="Ensembl"/>
        </authorList>
    </citation>
    <scope>IDENTIFICATION</scope>
</reference>
<feature type="coiled-coil region" evidence="2">
    <location>
        <begin position="110"/>
        <end position="168"/>
    </location>
</feature>
<dbReference type="RefSeq" id="XP_026008635.1">
    <property type="nucleotide sequence ID" value="XM_026152850.1"/>
</dbReference>
<dbReference type="Pfam" id="PF00059">
    <property type="entry name" value="Lectin_C"/>
    <property type="match status" value="1"/>
</dbReference>
<dbReference type="Proteomes" id="UP000265100">
    <property type="component" value="Chromosome 19"/>
</dbReference>
<evidence type="ECO:0000256" key="1">
    <source>
        <dbReference type="ARBA" id="ARBA00022734"/>
    </source>
</evidence>
<accession>A0A3P8R1I3</accession>
<feature type="transmembrane region" description="Helical" evidence="3">
    <location>
        <begin position="54"/>
        <end position="75"/>
    </location>
</feature>
<dbReference type="InterPro" id="IPR033989">
    <property type="entry name" value="CD209-like_CTLD"/>
</dbReference>
<name>A0A3P8R1I3_ASTCA</name>
<dbReference type="PANTHER" id="PTHR22803">
    <property type="entry name" value="MANNOSE, PHOSPHOLIPASE, LECTIN RECEPTOR RELATED"/>
    <property type="match status" value="1"/>
</dbReference>
<evidence type="ECO:0000313" key="6">
    <source>
        <dbReference type="Proteomes" id="UP000265100"/>
    </source>
</evidence>
<dbReference type="SUPFAM" id="SSF56436">
    <property type="entry name" value="C-type lectin-like"/>
    <property type="match status" value="1"/>
</dbReference>
<organism evidence="5 6">
    <name type="scientific">Astatotilapia calliptera</name>
    <name type="common">Eastern happy</name>
    <name type="synonym">Chromis callipterus</name>
    <dbReference type="NCBI Taxonomy" id="8154"/>
    <lineage>
        <taxon>Eukaryota</taxon>
        <taxon>Metazoa</taxon>
        <taxon>Chordata</taxon>
        <taxon>Craniata</taxon>
        <taxon>Vertebrata</taxon>
        <taxon>Euteleostomi</taxon>
        <taxon>Actinopterygii</taxon>
        <taxon>Neopterygii</taxon>
        <taxon>Teleostei</taxon>
        <taxon>Neoteleostei</taxon>
        <taxon>Acanthomorphata</taxon>
        <taxon>Ovalentaria</taxon>
        <taxon>Cichlomorphae</taxon>
        <taxon>Cichliformes</taxon>
        <taxon>Cichlidae</taxon>
        <taxon>African cichlids</taxon>
        <taxon>Pseudocrenilabrinae</taxon>
        <taxon>Haplochromini</taxon>
        <taxon>Astatotilapia</taxon>
    </lineage>
</organism>
<keyword evidence="3" id="KW-0472">Membrane</keyword>
<dbReference type="InterPro" id="IPR016187">
    <property type="entry name" value="CTDL_fold"/>
</dbReference>
<feature type="domain" description="C-type lectin" evidence="4">
    <location>
        <begin position="179"/>
        <end position="296"/>
    </location>
</feature>
<dbReference type="InterPro" id="IPR016186">
    <property type="entry name" value="C-type_lectin-like/link_sf"/>
</dbReference>
<dbReference type="Ensembl" id="ENSACLT00000036484.2">
    <property type="protein sequence ID" value="ENSACLP00000035648.1"/>
    <property type="gene ID" value="ENSACLG00000024146.2"/>
</dbReference>
<keyword evidence="2" id="KW-0175">Coiled coil</keyword>
<keyword evidence="1" id="KW-0430">Lectin</keyword>
<evidence type="ECO:0000259" key="4">
    <source>
        <dbReference type="PROSITE" id="PS50041"/>
    </source>
</evidence>
<dbReference type="GeneID" id="113012569"/>
<keyword evidence="3" id="KW-1133">Transmembrane helix</keyword>
<dbReference type="GeneTree" id="ENSGT01030000234575"/>
<dbReference type="AlphaFoldDB" id="A0A3P8R1I3"/>
<dbReference type="SMART" id="SM00034">
    <property type="entry name" value="CLECT"/>
    <property type="match status" value="1"/>
</dbReference>
<dbReference type="OMA" id="RYWICER"/>
<keyword evidence="6" id="KW-1185">Reference proteome</keyword>
<dbReference type="STRING" id="8154.ENSACLP00000035648"/>
<proteinExistence type="predicted"/>
<reference evidence="5 6" key="1">
    <citation type="submission" date="2018-05" db="EMBL/GenBank/DDBJ databases">
        <authorList>
            <person name="Datahose"/>
        </authorList>
    </citation>
    <scope>NUCLEOTIDE SEQUENCE</scope>
</reference>
<keyword evidence="3" id="KW-0812">Transmembrane</keyword>
<dbReference type="InterPro" id="IPR050111">
    <property type="entry name" value="C-type_lectin/snaclec_domain"/>
</dbReference>
<dbReference type="Gene3D" id="3.10.100.10">
    <property type="entry name" value="Mannose-Binding Protein A, subunit A"/>
    <property type="match status" value="1"/>
</dbReference>
<evidence type="ECO:0000256" key="3">
    <source>
        <dbReference type="SAM" id="Phobius"/>
    </source>
</evidence>
<evidence type="ECO:0000313" key="5">
    <source>
        <dbReference type="Ensembl" id="ENSACLP00000035648.1"/>
    </source>
</evidence>
<dbReference type="GO" id="GO:0030246">
    <property type="term" value="F:carbohydrate binding"/>
    <property type="evidence" value="ECO:0007669"/>
    <property type="project" value="UniProtKB-KW"/>
</dbReference>
<reference evidence="5" key="3">
    <citation type="submission" date="2025-08" db="UniProtKB">
        <authorList>
            <consortium name="Ensembl"/>
        </authorList>
    </citation>
    <scope>IDENTIFICATION</scope>
</reference>
<reference evidence="6" key="2">
    <citation type="submission" date="2023-03" db="EMBL/GenBank/DDBJ databases">
        <authorList>
            <consortium name="Wellcome Sanger Institute Data Sharing"/>
        </authorList>
    </citation>
    <scope>NUCLEOTIDE SEQUENCE [LARGE SCALE GENOMIC DNA]</scope>
</reference>
<evidence type="ECO:0000256" key="2">
    <source>
        <dbReference type="SAM" id="Coils"/>
    </source>
</evidence>
<dbReference type="InterPro" id="IPR001304">
    <property type="entry name" value="C-type_lectin-like"/>
</dbReference>
<protein>
    <recommendedName>
        <fullName evidence="4">C-type lectin domain-containing protein</fullName>
    </recommendedName>
</protein>
<dbReference type="PROSITE" id="PS50041">
    <property type="entry name" value="C_TYPE_LECTIN_2"/>
    <property type="match status" value="1"/>
</dbReference>
<sequence length="318" mass="36177">MRLWDMPTRVFKAEESRAVHKTCSSAMETQRKTGSVSFNNYKIFRNGGDGFNQWVILCLGLLNAVLLIVAVVLGINCAKVKEGSLHISNPAVTQLFNELDYLRSNHSDVIEAEEEAKKALESAINNHKEVKVKIEQLKTVNDGYQKQMQALQVEKANLKSNVSALEGSCGGCLPGWALFNSSCYFFSYTESSTVKKNWHESREDCVSRGSDLVVIDNQEEQKFISSNIQNMKTSDQWWQSGFWIGITDIETENRWVWINNVTEVEQRYWMDGEPNDQGTHGEDCGVAVSSIFNPWKTRFDGRCNWHNLHWICETPSTS</sequence>
<dbReference type="OrthoDB" id="538816at2759"/>
<dbReference type="Bgee" id="ENSACLG00000024146">
    <property type="expression patterns" value="Expressed in spleen and 3 other cell types or tissues"/>
</dbReference>